<gene>
    <name evidence="1" type="ORF">PHYPA_026219</name>
</gene>
<evidence type="ECO:0000313" key="1">
    <source>
        <dbReference type="EMBL" id="PNR32094.1"/>
    </source>
</evidence>
<keyword evidence="3" id="KW-1185">Reference proteome</keyword>
<proteinExistence type="predicted"/>
<dbReference type="AlphaFoldDB" id="A0A2K1IS49"/>
<evidence type="ECO:0000313" key="2">
    <source>
        <dbReference type="EnsemblPlants" id="Pp3c21_15350V3.1"/>
    </source>
</evidence>
<dbReference type="EnsemblPlants" id="Pp3c21_15350V3.1">
    <property type="protein sequence ID" value="Pp3c21_15350V3.1"/>
    <property type="gene ID" value="Pp3c21_15350"/>
</dbReference>
<reference evidence="1 3" key="1">
    <citation type="journal article" date="2008" name="Science">
        <title>The Physcomitrella genome reveals evolutionary insights into the conquest of land by plants.</title>
        <authorList>
            <person name="Rensing S."/>
            <person name="Lang D."/>
            <person name="Zimmer A."/>
            <person name="Terry A."/>
            <person name="Salamov A."/>
            <person name="Shapiro H."/>
            <person name="Nishiyama T."/>
            <person name="Perroud P.-F."/>
            <person name="Lindquist E."/>
            <person name="Kamisugi Y."/>
            <person name="Tanahashi T."/>
            <person name="Sakakibara K."/>
            <person name="Fujita T."/>
            <person name="Oishi K."/>
            <person name="Shin-I T."/>
            <person name="Kuroki Y."/>
            <person name="Toyoda A."/>
            <person name="Suzuki Y."/>
            <person name="Hashimoto A."/>
            <person name="Yamaguchi K."/>
            <person name="Sugano A."/>
            <person name="Kohara Y."/>
            <person name="Fujiyama A."/>
            <person name="Anterola A."/>
            <person name="Aoki S."/>
            <person name="Ashton N."/>
            <person name="Barbazuk W.B."/>
            <person name="Barker E."/>
            <person name="Bennetzen J."/>
            <person name="Bezanilla M."/>
            <person name="Blankenship R."/>
            <person name="Cho S.H."/>
            <person name="Dutcher S."/>
            <person name="Estelle M."/>
            <person name="Fawcett J.A."/>
            <person name="Gundlach H."/>
            <person name="Hanada K."/>
            <person name="Heyl A."/>
            <person name="Hicks K.A."/>
            <person name="Hugh J."/>
            <person name="Lohr M."/>
            <person name="Mayer K."/>
            <person name="Melkozernov A."/>
            <person name="Murata T."/>
            <person name="Nelson D."/>
            <person name="Pils B."/>
            <person name="Prigge M."/>
            <person name="Reiss B."/>
            <person name="Renner T."/>
            <person name="Rombauts S."/>
            <person name="Rushton P."/>
            <person name="Sanderfoot A."/>
            <person name="Schween G."/>
            <person name="Shiu S.-H."/>
            <person name="Stueber K."/>
            <person name="Theodoulou F.L."/>
            <person name="Tu H."/>
            <person name="Van de Peer Y."/>
            <person name="Verrier P.J."/>
            <person name="Waters E."/>
            <person name="Wood A."/>
            <person name="Yang L."/>
            <person name="Cove D."/>
            <person name="Cuming A."/>
            <person name="Hasebe M."/>
            <person name="Lucas S."/>
            <person name="Mishler D.B."/>
            <person name="Reski R."/>
            <person name="Grigoriev I."/>
            <person name="Quatrano R.S."/>
            <person name="Boore J.L."/>
        </authorList>
    </citation>
    <scope>NUCLEOTIDE SEQUENCE [LARGE SCALE GENOMIC DNA]</scope>
    <source>
        <strain evidence="2 3">cv. Gransden 2004</strain>
    </source>
</reference>
<accession>A0A2K1IS49</accession>
<dbReference type="Proteomes" id="UP000006727">
    <property type="component" value="Chromosome 21"/>
</dbReference>
<protein>
    <submittedName>
        <fullName evidence="1 2">Uncharacterized protein</fullName>
    </submittedName>
</protein>
<organism evidence="1">
    <name type="scientific">Physcomitrium patens</name>
    <name type="common">Spreading-leaved earth moss</name>
    <name type="synonym">Physcomitrella patens</name>
    <dbReference type="NCBI Taxonomy" id="3218"/>
    <lineage>
        <taxon>Eukaryota</taxon>
        <taxon>Viridiplantae</taxon>
        <taxon>Streptophyta</taxon>
        <taxon>Embryophyta</taxon>
        <taxon>Bryophyta</taxon>
        <taxon>Bryophytina</taxon>
        <taxon>Bryopsida</taxon>
        <taxon>Funariidae</taxon>
        <taxon>Funariales</taxon>
        <taxon>Funariaceae</taxon>
        <taxon>Physcomitrium</taxon>
    </lineage>
</organism>
<dbReference type="Gramene" id="Pp3c21_15350V3.1">
    <property type="protein sequence ID" value="Pp3c21_15350V3.1"/>
    <property type="gene ID" value="Pp3c21_15350"/>
</dbReference>
<dbReference type="InParanoid" id="A0A2K1IS49"/>
<evidence type="ECO:0000313" key="3">
    <source>
        <dbReference type="Proteomes" id="UP000006727"/>
    </source>
</evidence>
<dbReference type="EMBL" id="ABEU02000021">
    <property type="protein sequence ID" value="PNR32094.1"/>
    <property type="molecule type" value="Genomic_DNA"/>
</dbReference>
<reference evidence="2" key="3">
    <citation type="submission" date="2020-12" db="UniProtKB">
        <authorList>
            <consortium name="EnsemblPlants"/>
        </authorList>
    </citation>
    <scope>IDENTIFICATION</scope>
</reference>
<sequence>MPSMLLSATKACAALKPKEHCSGGGAKRMFSVVVGGLGLRFRMGGFQSVALHLPYLTFTSGFAASTTPKTPISSSPEALPPNVVDLDSKRRLSPMSTKLIPTENYPLLENPVCG</sequence>
<reference evidence="1 3" key="2">
    <citation type="journal article" date="2018" name="Plant J.">
        <title>The Physcomitrella patens chromosome-scale assembly reveals moss genome structure and evolution.</title>
        <authorList>
            <person name="Lang D."/>
            <person name="Ullrich K.K."/>
            <person name="Murat F."/>
            <person name="Fuchs J."/>
            <person name="Jenkins J."/>
            <person name="Haas F.B."/>
            <person name="Piednoel M."/>
            <person name="Gundlach H."/>
            <person name="Van Bel M."/>
            <person name="Meyberg R."/>
            <person name="Vives C."/>
            <person name="Morata J."/>
            <person name="Symeonidi A."/>
            <person name="Hiss M."/>
            <person name="Muchero W."/>
            <person name="Kamisugi Y."/>
            <person name="Saleh O."/>
            <person name="Blanc G."/>
            <person name="Decker E.L."/>
            <person name="van Gessel N."/>
            <person name="Grimwood J."/>
            <person name="Hayes R.D."/>
            <person name="Graham S.W."/>
            <person name="Gunter L.E."/>
            <person name="McDaniel S.F."/>
            <person name="Hoernstein S.N.W."/>
            <person name="Larsson A."/>
            <person name="Li F.W."/>
            <person name="Perroud P.F."/>
            <person name="Phillips J."/>
            <person name="Ranjan P."/>
            <person name="Rokshar D.S."/>
            <person name="Rothfels C.J."/>
            <person name="Schneider L."/>
            <person name="Shu S."/>
            <person name="Stevenson D.W."/>
            <person name="Thummler F."/>
            <person name="Tillich M."/>
            <person name="Villarreal Aguilar J.C."/>
            <person name="Widiez T."/>
            <person name="Wong G.K."/>
            <person name="Wymore A."/>
            <person name="Zhang Y."/>
            <person name="Zimmer A.D."/>
            <person name="Quatrano R.S."/>
            <person name="Mayer K.F.X."/>
            <person name="Goodstein D."/>
            <person name="Casacuberta J.M."/>
            <person name="Vandepoele K."/>
            <person name="Reski R."/>
            <person name="Cuming A.C."/>
            <person name="Tuskan G.A."/>
            <person name="Maumus F."/>
            <person name="Salse J."/>
            <person name="Schmutz J."/>
            <person name="Rensing S.A."/>
        </authorList>
    </citation>
    <scope>NUCLEOTIDE SEQUENCE [LARGE SCALE GENOMIC DNA]</scope>
    <source>
        <strain evidence="2 3">cv. Gransden 2004</strain>
    </source>
</reference>
<name>A0A2K1IS49_PHYPA</name>